<proteinExistence type="predicted"/>
<keyword evidence="2" id="KW-1133">Transmembrane helix</keyword>
<dbReference type="Proteomes" id="UP001154329">
    <property type="component" value="Chromosome 3"/>
</dbReference>
<feature type="transmembrane region" description="Helical" evidence="2">
    <location>
        <begin position="197"/>
        <end position="217"/>
    </location>
</feature>
<evidence type="ECO:0000256" key="1">
    <source>
        <dbReference type="SAM" id="MobiDB-lite"/>
    </source>
</evidence>
<reference evidence="3" key="1">
    <citation type="submission" date="2022-02" db="EMBL/GenBank/DDBJ databases">
        <authorList>
            <person name="King R."/>
        </authorList>
    </citation>
    <scope>NUCLEOTIDE SEQUENCE</scope>
</reference>
<evidence type="ECO:0000256" key="2">
    <source>
        <dbReference type="SAM" id="Phobius"/>
    </source>
</evidence>
<accession>A0A9P0NIS7</accession>
<evidence type="ECO:0000313" key="4">
    <source>
        <dbReference type="Proteomes" id="UP001154329"/>
    </source>
</evidence>
<gene>
    <name evidence="3" type="ORF">APHIGO_LOCUS7931</name>
</gene>
<sequence length="218" mass="24830">MAQQNVFYETLQMYGWQKTPLAVRDDDKVEPGDPPQHGQDRGPVTAVHGHRVVLQRQRPEPRQPVDPGHDAQAGQPVVVQVQRAQVREPEQRVRQVGQPVVGQVQPAEGVRLPEQLVDQQPDVVQAAGQPVVAQQQRRRLVPAVALGRHAEHPIRADEARGEHSQRTGLQRLQVFERKVQRFGLFVRKRHFFRLRRHNVVGCIIVSSLNLIFVVYNFV</sequence>
<dbReference type="AlphaFoldDB" id="A0A9P0NIS7"/>
<feature type="compositionally biased region" description="Basic and acidic residues" evidence="1">
    <location>
        <begin position="57"/>
        <end position="69"/>
    </location>
</feature>
<dbReference type="EMBL" id="OU899036">
    <property type="protein sequence ID" value="CAH1731156.1"/>
    <property type="molecule type" value="Genomic_DNA"/>
</dbReference>
<keyword evidence="2" id="KW-0812">Transmembrane</keyword>
<evidence type="ECO:0000313" key="3">
    <source>
        <dbReference type="EMBL" id="CAH1731156.1"/>
    </source>
</evidence>
<name>A0A9P0NIS7_APHGO</name>
<protein>
    <submittedName>
        <fullName evidence="3">Uncharacterized protein</fullName>
    </submittedName>
</protein>
<keyword evidence="2" id="KW-0472">Membrane</keyword>
<feature type="region of interest" description="Disordered" evidence="1">
    <location>
        <begin position="24"/>
        <end position="76"/>
    </location>
</feature>
<organism evidence="3 4">
    <name type="scientific">Aphis gossypii</name>
    <name type="common">Cotton aphid</name>
    <dbReference type="NCBI Taxonomy" id="80765"/>
    <lineage>
        <taxon>Eukaryota</taxon>
        <taxon>Metazoa</taxon>
        <taxon>Ecdysozoa</taxon>
        <taxon>Arthropoda</taxon>
        <taxon>Hexapoda</taxon>
        <taxon>Insecta</taxon>
        <taxon>Pterygota</taxon>
        <taxon>Neoptera</taxon>
        <taxon>Paraneoptera</taxon>
        <taxon>Hemiptera</taxon>
        <taxon>Sternorrhyncha</taxon>
        <taxon>Aphidomorpha</taxon>
        <taxon>Aphidoidea</taxon>
        <taxon>Aphididae</taxon>
        <taxon>Aphidini</taxon>
        <taxon>Aphis</taxon>
        <taxon>Aphis</taxon>
    </lineage>
</organism>
<reference evidence="3" key="2">
    <citation type="submission" date="2022-10" db="EMBL/GenBank/DDBJ databases">
        <authorList>
            <consortium name="ENA_rothamsted_submissions"/>
            <consortium name="culmorum"/>
            <person name="King R."/>
        </authorList>
    </citation>
    <scope>NUCLEOTIDE SEQUENCE</scope>
</reference>
<keyword evidence="4" id="KW-1185">Reference proteome</keyword>